<comment type="caution">
    <text evidence="2">The sequence shown here is derived from an EMBL/GenBank/DDBJ whole genome shotgun (WGS) entry which is preliminary data.</text>
</comment>
<keyword evidence="1 2" id="KW-0378">Hydrolase</keyword>
<dbReference type="PIRSF" id="PIRSF006615">
    <property type="entry name" value="Zn_crbxpep_Taq"/>
    <property type="match status" value="1"/>
</dbReference>
<dbReference type="RefSeq" id="WP_386801356.1">
    <property type="nucleotide sequence ID" value="NZ_JBHTMU010000003.1"/>
</dbReference>
<comment type="catalytic activity">
    <reaction evidence="1">
        <text>Release of a C-terminal amino acid with broad specificity, except for -Pro.</text>
        <dbReference type="EC" id="3.4.17.19"/>
    </reaction>
</comment>
<dbReference type="Gene3D" id="1.10.1370.30">
    <property type="match status" value="1"/>
</dbReference>
<organism evidence="2 3">
    <name type="scientific">Litorisediminicola beolgyonensis</name>
    <dbReference type="NCBI Taxonomy" id="1173614"/>
    <lineage>
        <taxon>Bacteria</taxon>
        <taxon>Pseudomonadati</taxon>
        <taxon>Pseudomonadota</taxon>
        <taxon>Alphaproteobacteria</taxon>
        <taxon>Rhodobacterales</taxon>
        <taxon>Paracoccaceae</taxon>
        <taxon>Litorisediminicola</taxon>
    </lineage>
</organism>
<dbReference type="CDD" id="cd06460">
    <property type="entry name" value="M32_Taq"/>
    <property type="match status" value="1"/>
</dbReference>
<dbReference type="SUPFAM" id="SSF55486">
    <property type="entry name" value="Metalloproteases ('zincins'), catalytic domain"/>
    <property type="match status" value="1"/>
</dbReference>
<dbReference type="PANTHER" id="PTHR34217:SF1">
    <property type="entry name" value="CARBOXYPEPTIDASE 1"/>
    <property type="match status" value="1"/>
</dbReference>
<reference evidence="3" key="1">
    <citation type="journal article" date="2019" name="Int. J. Syst. Evol. Microbiol.">
        <title>The Global Catalogue of Microorganisms (GCM) 10K type strain sequencing project: providing services to taxonomists for standard genome sequencing and annotation.</title>
        <authorList>
            <consortium name="The Broad Institute Genomics Platform"/>
            <consortium name="The Broad Institute Genome Sequencing Center for Infectious Disease"/>
            <person name="Wu L."/>
            <person name="Ma J."/>
        </authorList>
    </citation>
    <scope>NUCLEOTIDE SEQUENCE [LARGE SCALE GENOMIC DNA]</scope>
    <source>
        <strain evidence="3">CCUG 62953</strain>
    </source>
</reference>
<dbReference type="InterPro" id="IPR001333">
    <property type="entry name" value="Peptidase_M32_Taq"/>
</dbReference>
<dbReference type="PROSITE" id="PS52034">
    <property type="entry name" value="PEPTIDASE_M32"/>
    <property type="match status" value="1"/>
</dbReference>
<gene>
    <name evidence="2" type="ORF">ACFQ4E_02585</name>
</gene>
<keyword evidence="1" id="KW-0479">Metal-binding</keyword>
<dbReference type="EMBL" id="JBHTMU010000003">
    <property type="protein sequence ID" value="MFD1341297.1"/>
    <property type="molecule type" value="Genomic_DNA"/>
</dbReference>
<evidence type="ECO:0000313" key="3">
    <source>
        <dbReference type="Proteomes" id="UP001597135"/>
    </source>
</evidence>
<comment type="similarity">
    <text evidence="1">Belongs to the peptidase M32 family.</text>
</comment>
<proteinExistence type="inferred from homology"/>
<name>A0ABW3ZF38_9RHOB</name>
<dbReference type="PANTHER" id="PTHR34217">
    <property type="entry name" value="METAL-DEPENDENT CARBOXYPEPTIDASE"/>
    <property type="match status" value="1"/>
</dbReference>
<comment type="function">
    <text evidence="1">Broad specificity carboxypetidase that releases amino acids sequentially from the C-terminus, including neutral, aromatic, polar and basic residues.</text>
</comment>
<dbReference type="Proteomes" id="UP001597135">
    <property type="component" value="Unassembled WGS sequence"/>
</dbReference>
<dbReference type="GO" id="GO:0004180">
    <property type="term" value="F:carboxypeptidase activity"/>
    <property type="evidence" value="ECO:0007669"/>
    <property type="project" value="UniProtKB-KW"/>
</dbReference>
<dbReference type="Pfam" id="PF02074">
    <property type="entry name" value="Peptidase_M32"/>
    <property type="match status" value="1"/>
</dbReference>
<sequence length="492" mass="54521">MTDAYTALLDHSRETSALGHVAGRLGWDQETMMPRGAAEQRGEEMAAMTAVLHARRTDPRLSEWLAEIDDSALDPVGQAVLRHTRRSHERATRVPARLASEIARVTSVAQGIWAEARAKDDFQAFAPTLKEVLSLKREEGAALADGADVYDALLADYEPGTTAAEIATIFDAMRPRLVALRERVLGQPEPDGLSGTYDEAAQMKLSRHVARAFGYDMSRGRVDKAVHPFSSGSGNDVRITTRTDPADPFNCLYSTIHEVGHAAYEQNIDQAYLFTPLGQGVSMGVHESQSRIYENQLGRSRPFTGWLFEQLRDTFGEIGVADAEAFYRAVNRVRKGYIRTEADELQYNLHIMLRFDLERQLISRALEVSDLEDAWNTRFETDFGYPVDRPAHGVLQDVHWSVGLFGYFPTYALGNVYAGCLNEALRQAVPDLESALAAGDPSPATDWLRGALQTHGGLREPRDTIEAACGFAPHEGPLMDYLEAKFSELYGL</sequence>
<dbReference type="PRINTS" id="PR00998">
    <property type="entry name" value="CRBOXYPTASET"/>
</dbReference>
<evidence type="ECO:0000313" key="2">
    <source>
        <dbReference type="EMBL" id="MFD1341297.1"/>
    </source>
</evidence>
<accession>A0ABW3ZF38</accession>
<keyword evidence="3" id="KW-1185">Reference proteome</keyword>
<keyword evidence="1" id="KW-0645">Protease</keyword>
<protein>
    <recommendedName>
        <fullName evidence="1">Metal-dependent carboxypeptidase</fullName>
        <ecNumber evidence="1">3.4.17.19</ecNumber>
    </recommendedName>
</protein>
<dbReference type="EC" id="3.4.17.19" evidence="1"/>
<evidence type="ECO:0000256" key="1">
    <source>
        <dbReference type="PIRNR" id="PIRNR006615"/>
    </source>
</evidence>
<keyword evidence="1 2" id="KW-0121">Carboxypeptidase</keyword>
<keyword evidence="1" id="KW-0482">Metalloprotease</keyword>